<protein>
    <submittedName>
        <fullName evidence="1">Uncharacterized protein</fullName>
    </submittedName>
</protein>
<sequence>MVFAALLAATTSFAAENRIKPLAASPHQIESRLKSVQSLINTSSAALGQRTEVDAKTRAHLDEAVRFHHDAKDAFDSEDYEEAAKLLMESEKSLFKSVRRAGAGGRGMSEKRRRDYFNYRLKSARALLATHSLVAKEKKIIEEKKELEKQIEADIKKAIAILKEGDADKAISVLDAASGALKTSIRTMHKGDTKARLLDFETPADEYDFVKRFDDDYIKLADKFITEVAENRPDFPKLGRMKKSRNAGVRFREEAEAHARAGRYAEAIKTMDNSIKELKKVLRLLGFPIP</sequence>
<accession>A0A3B1CFA9</accession>
<proteinExistence type="predicted"/>
<dbReference type="EMBL" id="UOGC01000010">
    <property type="protein sequence ID" value="VAX15477.1"/>
    <property type="molecule type" value="Genomic_DNA"/>
</dbReference>
<organism evidence="1">
    <name type="scientific">hydrothermal vent metagenome</name>
    <dbReference type="NCBI Taxonomy" id="652676"/>
    <lineage>
        <taxon>unclassified sequences</taxon>
        <taxon>metagenomes</taxon>
        <taxon>ecological metagenomes</taxon>
    </lineage>
</organism>
<dbReference type="AlphaFoldDB" id="A0A3B1CFA9"/>
<evidence type="ECO:0000313" key="1">
    <source>
        <dbReference type="EMBL" id="VAX15477.1"/>
    </source>
</evidence>
<gene>
    <name evidence="1" type="ORF">MNBD_NITROSPINAE01-750</name>
</gene>
<name>A0A3B1CFA9_9ZZZZ</name>
<reference evidence="1" key="1">
    <citation type="submission" date="2018-06" db="EMBL/GenBank/DDBJ databases">
        <authorList>
            <person name="Zhirakovskaya E."/>
        </authorList>
    </citation>
    <scope>NUCLEOTIDE SEQUENCE</scope>
</reference>